<evidence type="ECO:0000256" key="1">
    <source>
        <dbReference type="SAM" id="MobiDB-lite"/>
    </source>
</evidence>
<accession>A0A699YXW0</accession>
<gene>
    <name evidence="2" type="ORF">HaLaN_02751</name>
</gene>
<dbReference type="AlphaFoldDB" id="A0A699YXW0"/>
<keyword evidence="3" id="KW-1185">Reference proteome</keyword>
<organism evidence="2 3">
    <name type="scientific">Haematococcus lacustris</name>
    <name type="common">Green alga</name>
    <name type="synonym">Haematococcus pluvialis</name>
    <dbReference type="NCBI Taxonomy" id="44745"/>
    <lineage>
        <taxon>Eukaryota</taxon>
        <taxon>Viridiplantae</taxon>
        <taxon>Chlorophyta</taxon>
        <taxon>core chlorophytes</taxon>
        <taxon>Chlorophyceae</taxon>
        <taxon>CS clade</taxon>
        <taxon>Chlamydomonadales</taxon>
        <taxon>Haematococcaceae</taxon>
        <taxon>Haematococcus</taxon>
    </lineage>
</organism>
<feature type="region of interest" description="Disordered" evidence="1">
    <location>
        <begin position="71"/>
        <end position="93"/>
    </location>
</feature>
<protein>
    <submittedName>
        <fullName evidence="2">Uncharacterized protein</fullName>
    </submittedName>
</protein>
<comment type="caution">
    <text evidence="2">The sequence shown here is derived from an EMBL/GenBank/DDBJ whole genome shotgun (WGS) entry which is preliminary data.</text>
</comment>
<evidence type="ECO:0000313" key="3">
    <source>
        <dbReference type="Proteomes" id="UP000485058"/>
    </source>
</evidence>
<sequence>MHAATTIAANTEQRRLALACVALQLARGGISVEQAISRGVMGGMSVTDVQFVVECYNAEPSADALNVPPQQLQLQPSQQPDDGGAVNASAAAAKQPEAERFGCAIPECPPPGFNAYAYDFFDTSGAGGGGLGSISDVAEDMTAGKGVASAAWDASLQVQPL</sequence>
<reference evidence="2 3" key="1">
    <citation type="submission" date="2020-02" db="EMBL/GenBank/DDBJ databases">
        <title>Draft genome sequence of Haematococcus lacustris strain NIES-144.</title>
        <authorList>
            <person name="Morimoto D."/>
            <person name="Nakagawa S."/>
            <person name="Yoshida T."/>
            <person name="Sawayama S."/>
        </authorList>
    </citation>
    <scope>NUCLEOTIDE SEQUENCE [LARGE SCALE GENOMIC DNA]</scope>
    <source>
        <strain evidence="2 3">NIES-144</strain>
    </source>
</reference>
<name>A0A699YXW0_HAELA</name>
<evidence type="ECO:0000313" key="2">
    <source>
        <dbReference type="EMBL" id="GFH07882.1"/>
    </source>
</evidence>
<proteinExistence type="predicted"/>
<dbReference type="Proteomes" id="UP000485058">
    <property type="component" value="Unassembled WGS sequence"/>
</dbReference>
<dbReference type="EMBL" id="BLLF01000122">
    <property type="protein sequence ID" value="GFH07882.1"/>
    <property type="molecule type" value="Genomic_DNA"/>
</dbReference>